<keyword evidence="2" id="KW-1133">Transmembrane helix</keyword>
<gene>
    <name evidence="3" type="ORF">AABB29_15195</name>
</gene>
<feature type="transmembrane region" description="Helical" evidence="2">
    <location>
        <begin position="33"/>
        <end position="58"/>
    </location>
</feature>
<evidence type="ECO:0000256" key="1">
    <source>
        <dbReference type="SAM" id="MobiDB-lite"/>
    </source>
</evidence>
<dbReference type="Proteomes" id="UP001440612">
    <property type="component" value="Chromosome"/>
</dbReference>
<dbReference type="Pfam" id="PF11014">
    <property type="entry name" value="DUF2852"/>
    <property type="match status" value="1"/>
</dbReference>
<sequence>MNTATSHSPMAFETRPGFFGRAEAWLDERGKGAWIAAMVLGFIFVWPVGLALLAYMIWSKRMFNSSCTAMTRSRTRHMSKTSGNSAFDAYKVETLRRLEEEQDKFEAFLERLREAKDKAEFDQFMNERANRNDQDDTDPSNAAA</sequence>
<keyword evidence="2" id="KW-0812">Transmembrane</keyword>
<keyword evidence="4" id="KW-1185">Reference proteome</keyword>
<evidence type="ECO:0000313" key="4">
    <source>
        <dbReference type="Proteomes" id="UP001440612"/>
    </source>
</evidence>
<name>A0ABZ2V6R0_9RHOB</name>
<accession>A0ABZ2V6R0</accession>
<keyword evidence="2" id="KW-0472">Membrane</keyword>
<evidence type="ECO:0000313" key="3">
    <source>
        <dbReference type="EMBL" id="WZC48201.1"/>
    </source>
</evidence>
<dbReference type="RefSeq" id="WP_341366320.1">
    <property type="nucleotide sequence ID" value="NZ_CP150951.2"/>
</dbReference>
<protein>
    <submittedName>
        <fullName evidence="3">DUF2852 domain-containing protein</fullName>
    </submittedName>
</protein>
<feature type="region of interest" description="Disordered" evidence="1">
    <location>
        <begin position="123"/>
        <end position="144"/>
    </location>
</feature>
<organism evidence="3 4">
    <name type="scientific">Yoonia phaeophyticola</name>
    <dbReference type="NCBI Taxonomy" id="3137369"/>
    <lineage>
        <taxon>Bacteria</taxon>
        <taxon>Pseudomonadati</taxon>
        <taxon>Pseudomonadota</taxon>
        <taxon>Alphaproteobacteria</taxon>
        <taxon>Rhodobacterales</taxon>
        <taxon>Paracoccaceae</taxon>
        <taxon>Yoonia</taxon>
    </lineage>
</organism>
<dbReference type="InterPro" id="IPR021273">
    <property type="entry name" value="DUF2852"/>
</dbReference>
<reference evidence="4" key="1">
    <citation type="submission" date="2024-04" db="EMBL/GenBank/DDBJ databases">
        <title>Phylogenomic analyses of a clade within the roseobacter group suggest taxonomic reassignments of species of the genera Aestuariivita, Citreicella, Loktanella, Nautella, Pelagibaca, Ruegeria, Thalassobius, Thiobacimonas and Tropicibacter, and the proposal o.</title>
        <authorList>
            <person name="Jeon C.O."/>
        </authorList>
    </citation>
    <scope>NUCLEOTIDE SEQUENCE [LARGE SCALE GENOMIC DNA]</scope>
    <source>
        <strain evidence="4">BS5-3</strain>
    </source>
</reference>
<proteinExistence type="predicted"/>
<dbReference type="EMBL" id="CP150951">
    <property type="protein sequence ID" value="WZC48201.1"/>
    <property type="molecule type" value="Genomic_DNA"/>
</dbReference>
<evidence type="ECO:0000256" key="2">
    <source>
        <dbReference type="SAM" id="Phobius"/>
    </source>
</evidence>